<keyword evidence="5" id="KW-0997">Cell inner membrane</keyword>
<keyword evidence="11" id="KW-1185">Reference proteome</keyword>
<dbReference type="GO" id="GO:0016020">
    <property type="term" value="C:membrane"/>
    <property type="evidence" value="ECO:0007669"/>
    <property type="project" value="UniProtKB-SubCell"/>
</dbReference>
<evidence type="ECO:0000256" key="5">
    <source>
        <dbReference type="ARBA" id="ARBA00022519"/>
    </source>
</evidence>
<keyword evidence="4" id="KW-1003">Cell membrane</keyword>
<evidence type="ECO:0000256" key="6">
    <source>
        <dbReference type="ARBA" id="ARBA00022692"/>
    </source>
</evidence>
<organism evidence="10 11">
    <name type="scientific">Cryobacterium psychrophilum</name>
    <dbReference type="NCBI Taxonomy" id="41988"/>
    <lineage>
        <taxon>Bacteria</taxon>
        <taxon>Bacillati</taxon>
        <taxon>Actinomycetota</taxon>
        <taxon>Actinomycetes</taxon>
        <taxon>Micrococcales</taxon>
        <taxon>Microbacteriaceae</taxon>
        <taxon>Cryobacterium</taxon>
    </lineage>
</organism>
<proteinExistence type="inferred from homology"/>
<dbReference type="EMBL" id="SOHQ01000022">
    <property type="protein sequence ID" value="TFD79518.1"/>
    <property type="molecule type" value="Genomic_DNA"/>
</dbReference>
<name>A0A4Y8KN48_9MICO</name>
<comment type="similarity">
    <text evidence="2">Belongs to the ABC transporter superfamily.</text>
</comment>
<dbReference type="GO" id="GO:0016887">
    <property type="term" value="F:ATP hydrolysis activity"/>
    <property type="evidence" value="ECO:0007669"/>
    <property type="project" value="InterPro"/>
</dbReference>
<evidence type="ECO:0000256" key="7">
    <source>
        <dbReference type="ARBA" id="ARBA00022967"/>
    </source>
</evidence>
<dbReference type="PROSITE" id="PS50893">
    <property type="entry name" value="ABC_TRANSPORTER_2"/>
    <property type="match status" value="1"/>
</dbReference>
<keyword evidence="9" id="KW-0472">Membrane</keyword>
<reference evidence="10 11" key="1">
    <citation type="submission" date="2019-03" db="EMBL/GenBank/DDBJ databases">
        <title>Genomics of glacier-inhabiting Cryobacterium strains.</title>
        <authorList>
            <person name="Liu Q."/>
            <person name="Xin Y.-H."/>
        </authorList>
    </citation>
    <scope>NUCLEOTIDE SEQUENCE [LARGE SCALE GENOMIC DNA]</scope>
    <source>
        <strain evidence="10 11">CGMCC 1.4292</strain>
    </source>
</reference>
<dbReference type="PROSITE" id="PS50928">
    <property type="entry name" value="ABC_TM1"/>
    <property type="match status" value="1"/>
</dbReference>
<evidence type="ECO:0000313" key="10">
    <source>
        <dbReference type="EMBL" id="TFD79518.1"/>
    </source>
</evidence>
<keyword evidence="8" id="KW-1133">Transmembrane helix</keyword>
<dbReference type="Pfam" id="PF00005">
    <property type="entry name" value="ABC_tran"/>
    <property type="match status" value="1"/>
</dbReference>
<dbReference type="AlphaFoldDB" id="A0A4Y8KN48"/>
<sequence length="561" mass="58022">MRGAMPSSRGTLRHAAAHPVATVALVVLATMVIVAAAGPLLAAGRAPDDQFLRLAQGTREAVVGGVTATLVTLFIGTVCGLLAGTHSGRFDAIAGWMAYLTASVPAFIFLVVVVVVSDSSDGLNGAMLMVGVLATIPLFLLVRSAVRAVRASSPGEQTRGRWGLTTVGLLVRSVLPALRSRLIGLSLLVLAVMVTFRTYLGFLGPVDPVSPTWGAMLRNSLQHSSTGTMSDWSPLALLLLTAGAAAGLGFSMLPTPTNDPALTLPAGSSEDCRVPAPSGPGTSEEPLPSTWFRSSALLDVRGLRIAVAPDTPEIVSGVSLTIAAGQIVGLLGGSDSGALEIALAASGLLAPATRITGGSILFNGVELVGLSERDATRLRGTNISYIPRAPAESLDGAFSIGDHLQAPLRKTLGLSRAASKRRSLELLDKVGFTDPRATFRLFPDDLTPLMAQRVLIAGAISCDPALLVADNPTLALDPVDVIAVIDLLHKLQDELAFTLMIVTESVTVLAASCRHVAVVQAGTIVEHASVPDLLASPQHDYTRRLVATAGSAGPAWFPVTS</sequence>
<dbReference type="Proteomes" id="UP000298218">
    <property type="component" value="Unassembled WGS sequence"/>
</dbReference>
<dbReference type="CDD" id="cd06261">
    <property type="entry name" value="TM_PBP2"/>
    <property type="match status" value="1"/>
</dbReference>
<evidence type="ECO:0000256" key="1">
    <source>
        <dbReference type="ARBA" id="ARBA00004141"/>
    </source>
</evidence>
<dbReference type="GO" id="GO:0005524">
    <property type="term" value="F:ATP binding"/>
    <property type="evidence" value="ECO:0007669"/>
    <property type="project" value="UniProtKB-KW"/>
</dbReference>
<keyword evidence="6" id="KW-0812">Transmembrane</keyword>
<evidence type="ECO:0000256" key="8">
    <source>
        <dbReference type="ARBA" id="ARBA00022989"/>
    </source>
</evidence>
<dbReference type="SUPFAM" id="SSF161098">
    <property type="entry name" value="MetI-like"/>
    <property type="match status" value="1"/>
</dbReference>
<gene>
    <name evidence="10" type="ORF">E3T53_07360</name>
</gene>
<dbReference type="InterPro" id="IPR050388">
    <property type="entry name" value="ABC_Ni/Peptide_Import"/>
</dbReference>
<dbReference type="PANTHER" id="PTHR43297:SF14">
    <property type="entry name" value="ATPASE AAA-TYPE CORE DOMAIN-CONTAINING PROTEIN"/>
    <property type="match status" value="1"/>
</dbReference>
<evidence type="ECO:0000256" key="2">
    <source>
        <dbReference type="ARBA" id="ARBA00005417"/>
    </source>
</evidence>
<accession>A0A4Y8KN48</accession>
<comment type="caution">
    <text evidence="10">The sequence shown here is derived from an EMBL/GenBank/DDBJ whole genome shotgun (WGS) entry which is preliminary data.</text>
</comment>
<keyword evidence="10" id="KW-0547">Nucleotide-binding</keyword>
<evidence type="ECO:0000256" key="3">
    <source>
        <dbReference type="ARBA" id="ARBA00022448"/>
    </source>
</evidence>
<evidence type="ECO:0000313" key="11">
    <source>
        <dbReference type="Proteomes" id="UP000298218"/>
    </source>
</evidence>
<protein>
    <submittedName>
        <fullName evidence="10">ATP-binding cassette domain-containing protein</fullName>
    </submittedName>
</protein>
<dbReference type="PANTHER" id="PTHR43297">
    <property type="entry name" value="OLIGOPEPTIDE TRANSPORT ATP-BINDING PROTEIN APPD"/>
    <property type="match status" value="1"/>
</dbReference>
<keyword evidence="7" id="KW-1278">Translocase</keyword>
<dbReference type="InterPro" id="IPR035906">
    <property type="entry name" value="MetI-like_sf"/>
</dbReference>
<evidence type="ECO:0000256" key="4">
    <source>
        <dbReference type="ARBA" id="ARBA00022475"/>
    </source>
</evidence>
<keyword evidence="3" id="KW-0813">Transport</keyword>
<dbReference type="InterPro" id="IPR003439">
    <property type="entry name" value="ABC_transporter-like_ATP-bd"/>
</dbReference>
<dbReference type="OrthoDB" id="3677453at2"/>
<comment type="subcellular location">
    <subcellularLocation>
        <location evidence="1">Membrane</location>
        <topology evidence="1">Multi-pass membrane protein</topology>
    </subcellularLocation>
</comment>
<dbReference type="InterPro" id="IPR000515">
    <property type="entry name" value="MetI-like"/>
</dbReference>
<keyword evidence="10" id="KW-0067">ATP-binding</keyword>
<dbReference type="GO" id="GO:0055085">
    <property type="term" value="P:transmembrane transport"/>
    <property type="evidence" value="ECO:0007669"/>
    <property type="project" value="InterPro"/>
</dbReference>
<dbReference type="Gene3D" id="3.40.50.300">
    <property type="entry name" value="P-loop containing nucleotide triphosphate hydrolases"/>
    <property type="match status" value="1"/>
</dbReference>
<dbReference type="InterPro" id="IPR027417">
    <property type="entry name" value="P-loop_NTPase"/>
</dbReference>
<evidence type="ECO:0000256" key="9">
    <source>
        <dbReference type="ARBA" id="ARBA00023136"/>
    </source>
</evidence>
<dbReference type="SUPFAM" id="SSF52540">
    <property type="entry name" value="P-loop containing nucleoside triphosphate hydrolases"/>
    <property type="match status" value="1"/>
</dbReference>